<dbReference type="GO" id="GO:0006260">
    <property type="term" value="P:DNA replication"/>
    <property type="evidence" value="ECO:0007669"/>
    <property type="project" value="InterPro"/>
</dbReference>
<dbReference type="Proteomes" id="UP000324611">
    <property type="component" value="Unassembled WGS sequence"/>
</dbReference>
<organism evidence="1 2">
    <name type="scientific">Chitinophaga agrisoli</name>
    <dbReference type="NCBI Taxonomy" id="2607653"/>
    <lineage>
        <taxon>Bacteria</taxon>
        <taxon>Pseudomonadati</taxon>
        <taxon>Bacteroidota</taxon>
        <taxon>Chitinophagia</taxon>
        <taxon>Chitinophagales</taxon>
        <taxon>Chitinophagaceae</taxon>
        <taxon>Chitinophaga</taxon>
    </lineage>
</organism>
<proteinExistence type="predicted"/>
<protein>
    <recommendedName>
        <fullName evidence="3">Toprim domain-containing protein</fullName>
    </recommendedName>
</protein>
<dbReference type="EMBL" id="VUOC01000003">
    <property type="protein sequence ID" value="KAA2241518.1"/>
    <property type="molecule type" value="Genomic_DNA"/>
</dbReference>
<keyword evidence="2" id="KW-1185">Reference proteome</keyword>
<evidence type="ECO:0000313" key="1">
    <source>
        <dbReference type="EMBL" id="KAA2241518.1"/>
    </source>
</evidence>
<evidence type="ECO:0000313" key="2">
    <source>
        <dbReference type="Proteomes" id="UP000324611"/>
    </source>
</evidence>
<dbReference type="InterPro" id="IPR036977">
    <property type="entry name" value="DNA_primase_Znf_CHC2"/>
</dbReference>
<comment type="caution">
    <text evidence="1">The sequence shown here is derived from an EMBL/GenBank/DDBJ whole genome shotgun (WGS) entry which is preliminary data.</text>
</comment>
<evidence type="ECO:0008006" key="3">
    <source>
        <dbReference type="Google" id="ProtNLM"/>
    </source>
</evidence>
<sequence length="303" mass="34626">MNIECAKRIPLTDILKKLGFEPIRQENNILFYLSPLHKDDTAFLKIFVPKNIWFDEKLSRGGDVLAFVCNYLESQGENFTLADALRYLSIMMGYAPKIEPVGAEDPQVRRSLYIDGIEPIQHSRLIAYLDRRGIPLKVAERYLKEVRVCDRDTKKSFLALGLRNEDGGYEVWNAFTNEYVGKRNITFIRGTVPKPNGIHIFKNGFDFMSAVMRQEGGKPFKEDTLIAPPAILTMATPYLYKYGYEAAFTWMDNSVIGRAAALSLNNYFKTEDGLTHSPMNYLYKSFQSVNDWHIQAPKAGKHA</sequence>
<name>A0A5B2VSA6_9BACT</name>
<reference evidence="1 2" key="2">
    <citation type="submission" date="2019-09" db="EMBL/GenBank/DDBJ databases">
        <authorList>
            <person name="Jin C."/>
        </authorList>
    </citation>
    <scope>NUCLEOTIDE SEQUENCE [LARGE SCALE GENOMIC DNA]</scope>
    <source>
        <strain evidence="1 2">BN140078</strain>
    </source>
</reference>
<accession>A0A5B2VSA6</accession>
<dbReference type="GO" id="GO:0003677">
    <property type="term" value="F:DNA binding"/>
    <property type="evidence" value="ECO:0007669"/>
    <property type="project" value="InterPro"/>
</dbReference>
<dbReference type="RefSeq" id="WP_149839032.1">
    <property type="nucleotide sequence ID" value="NZ_VUOC01000003.1"/>
</dbReference>
<dbReference type="SUPFAM" id="SSF57783">
    <property type="entry name" value="Zinc beta-ribbon"/>
    <property type="match status" value="1"/>
</dbReference>
<dbReference type="Gene3D" id="3.90.580.10">
    <property type="entry name" value="Zinc finger, CHC2-type domain"/>
    <property type="match status" value="1"/>
</dbReference>
<dbReference type="GO" id="GO:0008270">
    <property type="term" value="F:zinc ion binding"/>
    <property type="evidence" value="ECO:0007669"/>
    <property type="project" value="InterPro"/>
</dbReference>
<dbReference type="AlphaFoldDB" id="A0A5B2VSA6"/>
<reference evidence="1 2" key="1">
    <citation type="submission" date="2019-09" db="EMBL/GenBank/DDBJ databases">
        <title>Chitinophaga ginsengihumi sp. nov., isolated from soil of ginseng rhizosphere.</title>
        <authorList>
            <person name="Lee J."/>
        </authorList>
    </citation>
    <scope>NUCLEOTIDE SEQUENCE [LARGE SCALE GENOMIC DNA]</scope>
    <source>
        <strain evidence="1 2">BN140078</strain>
    </source>
</reference>
<gene>
    <name evidence="1" type="ORF">F0L74_16615</name>
</gene>